<evidence type="ECO:0000256" key="7">
    <source>
        <dbReference type="ARBA" id="ARBA00048741"/>
    </source>
</evidence>
<dbReference type="EC" id="6.3.5.4" evidence="3"/>
<evidence type="ECO:0000313" key="10">
    <source>
        <dbReference type="EMBL" id="AGF78335.1"/>
    </source>
</evidence>
<sequence length="621" mass="71535">MSGIFGIYHSDNRPINPSHLQGMAKSSAHRGPDGTNTLIQEHIGFGHSMLHTTPESLTEILPHTDSETGLVITADARIDNREELFNKLGIRQSSSLPDSQLIIYTYKKWGVDGFLHLLGDFAFALWDPLKQQLICVRDYIGVKPFYYHFTPEQFLFSSEIKQLAEHPDVILSPNEGMVAEYLFFSFCSKTETLFQGINRLSPGHYLTVSHQGLTSHRYWSFNSTKQIYYKKSEDYTNHFLEIFNKSVTSRLRSSTPISIELSGGLDSSCVVGMAHNILRLKNKPAPVVYGMVFPGLPFDESLYILAVSKEHNISVNLIDSQHFNEPQWQKQVHKTYEPPDIPNISMRNALIKQVTNSGSRILLSGIGGDEWFSGSGFPYLDLLKNKRYPALFSHLRYSFSQNQLHTIKRFLFNILWPLVPHAIRRNLCNKNNKLFPAWISPVFVNRSNIREKILLSDQRTTSSNLGNLLQNTIIAMGTHTFFLETMDRYHAIAKLEYRSPFLDRRIAEFSFSVPEYEHNLQGEIKKILRQKQNHLLPELIRKRQSKADFSFFFGKAFDSYSLTEKSEKMLSSEVGWIEQDKFLSALNDKQKAFKENAFHRGNKNWEIWFALALETWVKSTR</sequence>
<dbReference type="GO" id="GO:0004066">
    <property type="term" value="F:asparagine synthase (glutamine-hydrolyzing) activity"/>
    <property type="evidence" value="ECO:0007669"/>
    <property type="project" value="UniProtKB-EC"/>
</dbReference>
<proteinExistence type="inferred from homology"/>
<dbReference type="STRING" id="1167006.UWK_01777"/>
<protein>
    <recommendedName>
        <fullName evidence="3">asparagine synthase (glutamine-hydrolyzing)</fullName>
        <ecNumber evidence="3">6.3.5.4</ecNumber>
    </recommendedName>
</protein>
<organism evidence="10 11">
    <name type="scientific">Desulfocapsa sulfexigens (strain DSM 10523 / SB164P1)</name>
    <dbReference type="NCBI Taxonomy" id="1167006"/>
    <lineage>
        <taxon>Bacteria</taxon>
        <taxon>Pseudomonadati</taxon>
        <taxon>Thermodesulfobacteriota</taxon>
        <taxon>Desulfobulbia</taxon>
        <taxon>Desulfobulbales</taxon>
        <taxon>Desulfocapsaceae</taxon>
        <taxon>Desulfocapsa</taxon>
    </lineage>
</organism>
<dbReference type="eggNOG" id="COG0367">
    <property type="taxonomic scope" value="Bacteria"/>
</dbReference>
<evidence type="ECO:0000256" key="6">
    <source>
        <dbReference type="ARBA" id="ARBA00022962"/>
    </source>
</evidence>
<dbReference type="InterPro" id="IPR001962">
    <property type="entry name" value="Asn_synthase"/>
</dbReference>
<dbReference type="PATRIC" id="fig|1167006.5.peg.1960"/>
<dbReference type="InterPro" id="IPR051786">
    <property type="entry name" value="ASN_synthetase/amidase"/>
</dbReference>
<comment type="catalytic activity">
    <reaction evidence="7">
        <text>L-aspartate + L-glutamine + ATP + H2O = L-asparagine + L-glutamate + AMP + diphosphate + H(+)</text>
        <dbReference type="Rhea" id="RHEA:12228"/>
        <dbReference type="ChEBI" id="CHEBI:15377"/>
        <dbReference type="ChEBI" id="CHEBI:15378"/>
        <dbReference type="ChEBI" id="CHEBI:29985"/>
        <dbReference type="ChEBI" id="CHEBI:29991"/>
        <dbReference type="ChEBI" id="CHEBI:30616"/>
        <dbReference type="ChEBI" id="CHEBI:33019"/>
        <dbReference type="ChEBI" id="CHEBI:58048"/>
        <dbReference type="ChEBI" id="CHEBI:58359"/>
        <dbReference type="ChEBI" id="CHEBI:456215"/>
        <dbReference type="EC" id="6.3.5.4"/>
    </reaction>
</comment>
<dbReference type="PANTHER" id="PTHR43284">
    <property type="entry name" value="ASPARAGINE SYNTHETASE (GLUTAMINE-HYDROLYZING)"/>
    <property type="match status" value="1"/>
</dbReference>
<dbReference type="PIRSF" id="PIRSF001589">
    <property type="entry name" value="Asn_synthetase_glu-h"/>
    <property type="match status" value="1"/>
</dbReference>
<keyword evidence="4 8" id="KW-0547">Nucleotide-binding</keyword>
<dbReference type="InterPro" id="IPR029055">
    <property type="entry name" value="Ntn_hydrolases_N"/>
</dbReference>
<comment type="similarity">
    <text evidence="2">Belongs to the asparagine synthetase family.</text>
</comment>
<dbReference type="InterPro" id="IPR017932">
    <property type="entry name" value="GATase_2_dom"/>
</dbReference>
<dbReference type="GO" id="GO:0005524">
    <property type="term" value="F:ATP binding"/>
    <property type="evidence" value="ECO:0007669"/>
    <property type="project" value="UniProtKB-KW"/>
</dbReference>
<dbReference type="Gene3D" id="3.60.20.10">
    <property type="entry name" value="Glutamine Phosphoribosylpyrophosphate, subunit 1, domain 1"/>
    <property type="match status" value="1"/>
</dbReference>
<dbReference type="Pfam" id="PF00733">
    <property type="entry name" value="Asn_synthase"/>
    <property type="match status" value="1"/>
</dbReference>
<feature type="domain" description="Glutamine amidotransferase type-2" evidence="9">
    <location>
        <begin position="2"/>
        <end position="211"/>
    </location>
</feature>
<dbReference type="CDD" id="cd01991">
    <property type="entry name" value="Asn_synthase_B_C"/>
    <property type="match status" value="1"/>
</dbReference>
<evidence type="ECO:0000259" key="9">
    <source>
        <dbReference type="PROSITE" id="PS51278"/>
    </source>
</evidence>
<gene>
    <name evidence="10" type="ordered locus">UWK_01777</name>
</gene>
<evidence type="ECO:0000256" key="4">
    <source>
        <dbReference type="ARBA" id="ARBA00022741"/>
    </source>
</evidence>
<dbReference type="InterPro" id="IPR033738">
    <property type="entry name" value="AsnB_N"/>
</dbReference>
<evidence type="ECO:0000256" key="5">
    <source>
        <dbReference type="ARBA" id="ARBA00022840"/>
    </source>
</evidence>
<keyword evidence="5 8" id="KW-0067">ATP-binding</keyword>
<dbReference type="CDD" id="cd00712">
    <property type="entry name" value="AsnB"/>
    <property type="match status" value="1"/>
</dbReference>
<reference evidence="11" key="1">
    <citation type="journal article" date="2013" name="Stand. Genomic Sci.">
        <title>Complete genome sequence of Desulfocapsa sulfexigens, a marine deltaproteobacterium specialized in disproportionating inorganic sulfur compounds.</title>
        <authorList>
            <person name="Finster K.W."/>
            <person name="Kjeldsen K.U."/>
            <person name="Kube M."/>
            <person name="Reinhardt R."/>
            <person name="Mussmann M."/>
            <person name="Amann R."/>
            <person name="Schreiber L."/>
        </authorList>
    </citation>
    <scope>NUCLEOTIDE SEQUENCE [LARGE SCALE GENOMIC DNA]</scope>
    <source>
        <strain evidence="11">DSM 10523 / SB164P1</strain>
    </source>
</reference>
<evidence type="ECO:0000256" key="1">
    <source>
        <dbReference type="ARBA" id="ARBA00005187"/>
    </source>
</evidence>
<accession>M1PF66</accession>
<dbReference type="Gene3D" id="3.40.50.620">
    <property type="entry name" value="HUPs"/>
    <property type="match status" value="1"/>
</dbReference>
<dbReference type="PANTHER" id="PTHR43284:SF1">
    <property type="entry name" value="ASPARAGINE SYNTHETASE"/>
    <property type="match status" value="1"/>
</dbReference>
<evidence type="ECO:0000313" key="11">
    <source>
        <dbReference type="Proteomes" id="UP000011721"/>
    </source>
</evidence>
<dbReference type="PROSITE" id="PS51278">
    <property type="entry name" value="GATASE_TYPE_2"/>
    <property type="match status" value="1"/>
</dbReference>
<dbReference type="GO" id="GO:0006529">
    <property type="term" value="P:asparagine biosynthetic process"/>
    <property type="evidence" value="ECO:0007669"/>
    <property type="project" value="InterPro"/>
</dbReference>
<feature type="binding site" evidence="8">
    <location>
        <position position="98"/>
    </location>
    <ligand>
        <name>L-glutamine</name>
        <dbReference type="ChEBI" id="CHEBI:58359"/>
    </ligand>
</feature>
<dbReference type="KEGG" id="dsf:UWK_01777"/>
<comment type="pathway">
    <text evidence="1">Amino-acid biosynthesis; L-asparagine biosynthesis; L-asparagine from L-aspartate (L-Gln route): step 1/1.</text>
</comment>
<evidence type="ECO:0000256" key="8">
    <source>
        <dbReference type="PIRSR" id="PIRSR001589-2"/>
    </source>
</evidence>
<dbReference type="OrthoDB" id="9763290at2"/>
<name>M1PF66_DESSD</name>
<dbReference type="Proteomes" id="UP000011721">
    <property type="component" value="Chromosome"/>
</dbReference>
<dbReference type="SUPFAM" id="SSF52402">
    <property type="entry name" value="Adenine nucleotide alpha hydrolases-like"/>
    <property type="match status" value="1"/>
</dbReference>
<evidence type="ECO:0000256" key="2">
    <source>
        <dbReference type="ARBA" id="ARBA00005752"/>
    </source>
</evidence>
<dbReference type="HOGENOM" id="CLU_014658_3_3_7"/>
<keyword evidence="6" id="KW-0315">Glutamine amidotransferase</keyword>
<dbReference type="Pfam" id="PF13537">
    <property type="entry name" value="GATase_7"/>
    <property type="match status" value="1"/>
</dbReference>
<dbReference type="AlphaFoldDB" id="M1PF66"/>
<feature type="binding site" evidence="8">
    <location>
        <begin position="364"/>
        <end position="365"/>
    </location>
    <ligand>
        <name>ATP</name>
        <dbReference type="ChEBI" id="CHEBI:30616"/>
    </ligand>
</feature>
<dbReference type="EMBL" id="CP003985">
    <property type="protein sequence ID" value="AGF78335.1"/>
    <property type="molecule type" value="Genomic_DNA"/>
</dbReference>
<evidence type="ECO:0000256" key="3">
    <source>
        <dbReference type="ARBA" id="ARBA00012737"/>
    </source>
</evidence>
<dbReference type="InterPro" id="IPR006426">
    <property type="entry name" value="Asn_synth_AEB"/>
</dbReference>
<dbReference type="SUPFAM" id="SSF56235">
    <property type="entry name" value="N-terminal nucleophile aminohydrolases (Ntn hydrolases)"/>
    <property type="match status" value="1"/>
</dbReference>
<keyword evidence="11" id="KW-1185">Reference proteome</keyword>
<dbReference type="InterPro" id="IPR014729">
    <property type="entry name" value="Rossmann-like_a/b/a_fold"/>
</dbReference>